<dbReference type="NCBIfam" id="NF033441">
    <property type="entry name" value="BREX_BrxC"/>
    <property type="match status" value="1"/>
</dbReference>
<evidence type="ECO:0000313" key="1">
    <source>
        <dbReference type="EMBL" id="QMV61529.1"/>
    </source>
</evidence>
<dbReference type="InterPro" id="IPR027417">
    <property type="entry name" value="P-loop_NTPase"/>
</dbReference>
<evidence type="ECO:0000313" key="2">
    <source>
        <dbReference type="Proteomes" id="UP000515276"/>
    </source>
</evidence>
<dbReference type="SUPFAM" id="SSF52540">
    <property type="entry name" value="P-loop containing nucleoside triphosphate hydrolases"/>
    <property type="match status" value="1"/>
</dbReference>
<dbReference type="EMBL" id="CP059139">
    <property type="protein sequence ID" value="QMV61529.1"/>
    <property type="molecule type" value="Genomic_DNA"/>
</dbReference>
<protein>
    <submittedName>
        <fullName evidence="1">BREX system P-loop protein BrxC</fullName>
    </submittedName>
</protein>
<sequence length="1154" mass="128446">MLNREIYLNDPLENRLANNGVAEVKDDLSEQALNTLRYELKTFVCEGEYQAGMDKILSTYLRNLGSNHEQPGVWISGFFGSGKSHMAKMLRTLWVDQAFPDGLTARHIANLPQNVADAFKELSIQSRRYGGLHAASGTLGAGANNNVRLALLGIIFKSAGLPEQYHQARFVLWLKEQGYFDAVKQAVEDAGKPWERELSKLYVSPLIANALLRAYPDMASDTQGVHQLLKGQFPTVTDVTNDQMVQAISDALDREGQFPLTLVVLDEVQQYVGNDADRAHMIQEVVETCCKHSAFGHRLLFIATGQNALSGMTNLQRLMGRFQIPIMLSDTDVESVIRKVILQKFETARAPVQALLTKHLGEISRHLRGTKVEYHQDDEKVMLADYPLLPVRRRFWEKVLRIVDTTGTVSQLRNQLKVIHEAAKATAEKELGNIVPGDFIYQQIAPNLLQTGVISKEDYERIAELSAGDNDQQLQSRLLSLILLIGKLPTDSISDCGVRATADMLADLLVDNLNQGKDELRARIPVQLEAMAKNGQLMAMETSAGVEYRLQTQESAQWYDTFRQQEADLRGNMQRVENFRIDLLHKQIKSELAKVRVTQGACKENRQVIACFDAEVPKDASQKIYLWVQDGWSLNESSFLAEARKANPDLPTLYLYIPARNRSELNNAIIHQEAADATLSLRGMPNTVAGDDARKAMETRQRDAQKQVDQLLKEILSGVQVLQAGGAEVDGNSIAERIQAGAQASVVRLYREFDMADSPHWAKVYDRARKDGGQNALEAVGFSGDTEKHPVCASLLRYIGASKKGNEIRDQFAAAPYGWQQDTIDGALFALVAAGVLRATDASGNALTAQSLERQKLTQSTFRPETVTIRPVDLIKIRGLISSLGIDCPPGEEQARLPALINLARELHYAAGGEAPAPARPDASLIDEIAKESGNTQLKLVLDNKDAIKPLLDTWRSLGEQLRVRRSDWDLLQTLLRLSKGLAFGEKLSGEVDAIKSNRSLLAEPNPLESLISTTVSQLREAINHHFRAFQTEYQKRQAELVADSHWQQLSAAQQNELLARRGLVEPEALSLGSREEVIDSLETTSLEQWTDRKDSLAAKFESARQEAVKLLQPKVQHVSLPKRTFENEAQLRQWLTEIEAQLLAKLAEGPVMV</sequence>
<dbReference type="RefSeq" id="WP_182367101.1">
    <property type="nucleotide sequence ID" value="NZ_CP059139.1"/>
</dbReference>
<reference evidence="1 2" key="1">
    <citation type="journal article" date="2020" name="G3 (Bethesda)">
        <title>CeMbio - The Caenorhabditis elegans Microbiome Resource.</title>
        <authorList>
            <person name="Dirksen P."/>
            <person name="Assie A."/>
            <person name="Zimmermann J."/>
            <person name="Zhang F."/>
            <person name="Tietje A.M."/>
            <person name="Marsh S.A."/>
            <person name="Felix M.A."/>
            <person name="Shapira M."/>
            <person name="Kaleta C."/>
            <person name="Schulenburg H."/>
            <person name="Samuel B."/>
        </authorList>
    </citation>
    <scope>NUCLEOTIDE SEQUENCE [LARGE SCALE GENOMIC DNA]</scope>
    <source>
        <strain evidence="1 2">MSPm1</strain>
    </source>
</reference>
<gene>
    <name evidence="1" type="primary">brxC</name>
    <name evidence="1" type="ORF">HS968_15945</name>
</gene>
<dbReference type="Proteomes" id="UP000515276">
    <property type="component" value="Chromosome"/>
</dbReference>
<dbReference type="AlphaFoldDB" id="A0A7G5DIF4"/>
<proteinExistence type="predicted"/>
<organism evidence="1 2">
    <name type="scientific">Pseudomonas berkeleyensis</name>
    <dbReference type="NCBI Taxonomy" id="2726956"/>
    <lineage>
        <taxon>Bacteria</taxon>
        <taxon>Pseudomonadati</taxon>
        <taxon>Pseudomonadota</taxon>
        <taxon>Gammaproteobacteria</taxon>
        <taxon>Pseudomonadales</taxon>
        <taxon>Pseudomonadaceae</taxon>
        <taxon>Pseudomonas</taxon>
    </lineage>
</organism>
<dbReference type="InterPro" id="IPR047679">
    <property type="entry name" value="BREX_BrxC"/>
</dbReference>
<keyword evidence="2" id="KW-1185">Reference proteome</keyword>
<accession>A0A7G5DIF4</accession>
<name>A0A7G5DIF4_9PSED</name>